<sequence>MSFKSHFALSRSQQNGIFVLVGIIILLQLGIHFFDFSEKRGTEKDSPEIIAFRKELDSLRKLSVTKKDTIYPFNPNYITDFKGYQLGMSVEEIDRLLKYRTENKWMNSAEEFQKVTKVSDSFLNKIAPSFRFPEWTQKANSVKQKIEFTKSSGTIVVADLNMASAEDLMKVNGVGEVLSKRIVKYRSSLGGFVKESQLQDVYGLSPEVIAKILERFRIIATPKIEKISLKTATATQLSEIPHINYDLAKNIVSYRNLHEGITSFEELSKINSFPFDKIDIIRLYLTID</sequence>
<gene>
    <name evidence="3" type="ORF">ACFSYS_13375</name>
</gene>
<dbReference type="EMBL" id="JBHUOJ010000032">
    <property type="protein sequence ID" value="MFD2834282.1"/>
    <property type="molecule type" value="Genomic_DNA"/>
</dbReference>
<keyword evidence="4" id="KW-1185">Reference proteome</keyword>
<evidence type="ECO:0000259" key="2">
    <source>
        <dbReference type="SMART" id="SM00278"/>
    </source>
</evidence>
<dbReference type="InterPro" id="IPR003583">
    <property type="entry name" value="Hlx-hairpin-Hlx_DNA-bd_motif"/>
</dbReference>
<keyword evidence="1" id="KW-0812">Transmembrane</keyword>
<reference evidence="4" key="1">
    <citation type="journal article" date="2019" name="Int. J. Syst. Evol. Microbiol.">
        <title>The Global Catalogue of Microorganisms (GCM) 10K type strain sequencing project: providing services to taxonomists for standard genome sequencing and annotation.</title>
        <authorList>
            <consortium name="The Broad Institute Genomics Platform"/>
            <consortium name="The Broad Institute Genome Sequencing Center for Infectious Disease"/>
            <person name="Wu L."/>
            <person name="Ma J."/>
        </authorList>
    </citation>
    <scope>NUCLEOTIDE SEQUENCE [LARGE SCALE GENOMIC DNA]</scope>
    <source>
        <strain evidence="4">KCTC 52925</strain>
    </source>
</reference>
<dbReference type="PANTHER" id="PTHR21180">
    <property type="entry name" value="ENDONUCLEASE/EXONUCLEASE/PHOSPHATASE FAMILY DOMAIN-CONTAINING PROTEIN 1"/>
    <property type="match status" value="1"/>
</dbReference>
<dbReference type="InterPro" id="IPR010994">
    <property type="entry name" value="RuvA_2-like"/>
</dbReference>
<dbReference type="SUPFAM" id="SSF47781">
    <property type="entry name" value="RuvA domain 2-like"/>
    <property type="match status" value="3"/>
</dbReference>
<keyword evidence="3" id="KW-0238">DNA-binding</keyword>
<feature type="domain" description="Helix-hairpin-helix DNA-binding motif class 1" evidence="2">
    <location>
        <begin position="196"/>
        <end position="215"/>
    </location>
</feature>
<keyword evidence="1" id="KW-0472">Membrane</keyword>
<evidence type="ECO:0000313" key="3">
    <source>
        <dbReference type="EMBL" id="MFD2834282.1"/>
    </source>
</evidence>
<evidence type="ECO:0000313" key="4">
    <source>
        <dbReference type="Proteomes" id="UP001597438"/>
    </source>
</evidence>
<feature type="transmembrane region" description="Helical" evidence="1">
    <location>
        <begin position="16"/>
        <end position="34"/>
    </location>
</feature>
<keyword evidence="1" id="KW-1133">Transmembrane helix</keyword>
<protein>
    <submittedName>
        <fullName evidence="3">ComEA family DNA-binding protein</fullName>
    </submittedName>
</protein>
<accession>A0ABW5X6Y2</accession>
<dbReference type="InterPro" id="IPR051675">
    <property type="entry name" value="Endo/Exo/Phosphatase_dom_1"/>
</dbReference>
<dbReference type="Proteomes" id="UP001597438">
    <property type="component" value="Unassembled WGS sequence"/>
</dbReference>
<comment type="caution">
    <text evidence="3">The sequence shown here is derived from an EMBL/GenBank/DDBJ whole genome shotgun (WGS) entry which is preliminary data.</text>
</comment>
<organism evidence="3 4">
    <name type="scientific">Christiangramia antarctica</name>
    <dbReference type="NCBI Taxonomy" id="2058158"/>
    <lineage>
        <taxon>Bacteria</taxon>
        <taxon>Pseudomonadati</taxon>
        <taxon>Bacteroidota</taxon>
        <taxon>Flavobacteriia</taxon>
        <taxon>Flavobacteriales</taxon>
        <taxon>Flavobacteriaceae</taxon>
        <taxon>Christiangramia</taxon>
    </lineage>
</organism>
<dbReference type="RefSeq" id="WP_251739088.1">
    <property type="nucleotide sequence ID" value="NZ_JBHUOJ010000032.1"/>
</dbReference>
<evidence type="ECO:0000256" key="1">
    <source>
        <dbReference type="SAM" id="Phobius"/>
    </source>
</evidence>
<feature type="domain" description="Helix-hairpin-helix DNA-binding motif class 1" evidence="2">
    <location>
        <begin position="166"/>
        <end position="185"/>
    </location>
</feature>
<dbReference type="GO" id="GO:0003677">
    <property type="term" value="F:DNA binding"/>
    <property type="evidence" value="ECO:0007669"/>
    <property type="project" value="UniProtKB-KW"/>
</dbReference>
<name>A0ABW5X6Y2_9FLAO</name>
<dbReference type="Pfam" id="PF12836">
    <property type="entry name" value="HHH_3"/>
    <property type="match status" value="2"/>
</dbReference>
<dbReference type="Gene3D" id="1.10.150.280">
    <property type="entry name" value="AF1531-like domain"/>
    <property type="match status" value="2"/>
</dbReference>
<proteinExistence type="predicted"/>
<feature type="domain" description="Helix-hairpin-helix DNA-binding motif class 1" evidence="2">
    <location>
        <begin position="235"/>
        <end position="254"/>
    </location>
</feature>
<dbReference type="PANTHER" id="PTHR21180:SF32">
    <property type="entry name" value="ENDONUCLEASE_EXONUCLEASE_PHOSPHATASE FAMILY DOMAIN-CONTAINING PROTEIN 1"/>
    <property type="match status" value="1"/>
</dbReference>
<dbReference type="SMART" id="SM00278">
    <property type="entry name" value="HhH1"/>
    <property type="match status" value="3"/>
</dbReference>